<evidence type="ECO:0000256" key="1">
    <source>
        <dbReference type="ARBA" id="ARBA00022723"/>
    </source>
</evidence>
<dbReference type="GO" id="GO:0046872">
    <property type="term" value="F:metal ion binding"/>
    <property type="evidence" value="ECO:0007669"/>
    <property type="project" value="UniProtKB-KW"/>
</dbReference>
<dbReference type="EMBL" id="JAAZSQ010000013">
    <property type="protein sequence ID" value="NKX55568.1"/>
    <property type="molecule type" value="Genomic_DNA"/>
</dbReference>
<dbReference type="SUPFAM" id="SSF51621">
    <property type="entry name" value="Phosphoenolpyruvate/pyruvate domain"/>
    <property type="match status" value="1"/>
</dbReference>
<dbReference type="PANTHER" id="PTHR30502:SF4">
    <property type="entry name" value="5-KETO-4-DEOXY-D-GLUCARATE ALDOLASE"/>
    <property type="match status" value="1"/>
</dbReference>
<keyword evidence="6" id="KW-1185">Reference proteome</keyword>
<comment type="catalytic activity">
    <reaction evidence="3">
        <text>D-glyceraldehyde + pyruvate = 2-dehydro-3-deoxy-L-galactonate</text>
        <dbReference type="Rhea" id="RHEA:80055"/>
        <dbReference type="ChEBI" id="CHEBI:15361"/>
        <dbReference type="ChEBI" id="CHEBI:17378"/>
        <dbReference type="ChEBI" id="CHEBI:75545"/>
    </reaction>
</comment>
<evidence type="ECO:0000256" key="2">
    <source>
        <dbReference type="ARBA" id="ARBA00023239"/>
    </source>
</evidence>
<dbReference type="AlphaFoldDB" id="A0A7X6K6T8"/>
<dbReference type="InterPro" id="IPR005000">
    <property type="entry name" value="Aldolase/citrate-lyase_domain"/>
</dbReference>
<sequence length="274" mass="28798">MHDNPVKEALRSGGTTTGTWLTLGSPAVAEALAHCGFDWLVVDLEHAPNDPASAVEQLRAIDAARANGGRAEAIVRLAENDPVLAKRAMDIGARTLIFPNVNSADEARAAVRAMRYPQNGNGGVRGVAGLVRAGRYGLDPVYVKNANEQVCAIVQIESRSGVDNAAGICATEGVDCVFLGPSDLAASLGHLGDTWHPEVVEAMQSVVVQARQAGKAVGVFADDADDAKQFVDWGATFIGLHSDVRWLCQGSNQEIGRFVSSLETEQAVEVPSGS</sequence>
<comment type="caution">
    <text evidence="5">The sequence shown here is derived from an EMBL/GenBank/DDBJ whole genome shotgun (WGS) entry which is preliminary data.</text>
</comment>
<dbReference type="Pfam" id="PF03328">
    <property type="entry name" value="HpcH_HpaI"/>
    <property type="match status" value="1"/>
</dbReference>
<accession>A0A7X6K6T8</accession>
<name>A0A7X6K6T8_9MICC</name>
<dbReference type="RefSeq" id="WP_168487185.1">
    <property type="nucleotide sequence ID" value="NZ_JAAZSQ010000013.1"/>
</dbReference>
<keyword evidence="2" id="KW-0456">Lyase</keyword>
<dbReference type="Gene3D" id="3.20.20.60">
    <property type="entry name" value="Phosphoenolpyruvate-binding domains"/>
    <property type="match status" value="1"/>
</dbReference>
<dbReference type="InterPro" id="IPR040442">
    <property type="entry name" value="Pyrv_kinase-like_dom_sf"/>
</dbReference>
<evidence type="ECO:0000256" key="3">
    <source>
        <dbReference type="ARBA" id="ARBA00045074"/>
    </source>
</evidence>
<feature type="domain" description="HpcH/HpaI aldolase/citrate lyase" evidence="4">
    <location>
        <begin position="17"/>
        <end position="245"/>
    </location>
</feature>
<gene>
    <name evidence="5" type="ORF">HGG74_13685</name>
</gene>
<dbReference type="Proteomes" id="UP000544090">
    <property type="component" value="Unassembled WGS sequence"/>
</dbReference>
<keyword evidence="1" id="KW-0479">Metal-binding</keyword>
<organism evidence="5 6">
    <name type="scientific">Arthrobacter mobilis</name>
    <dbReference type="NCBI Taxonomy" id="2724944"/>
    <lineage>
        <taxon>Bacteria</taxon>
        <taxon>Bacillati</taxon>
        <taxon>Actinomycetota</taxon>
        <taxon>Actinomycetes</taxon>
        <taxon>Micrococcales</taxon>
        <taxon>Micrococcaceae</taxon>
        <taxon>Arthrobacter</taxon>
    </lineage>
</organism>
<evidence type="ECO:0000313" key="5">
    <source>
        <dbReference type="EMBL" id="NKX55568.1"/>
    </source>
</evidence>
<protein>
    <submittedName>
        <fullName evidence="5">2-dehydro-3-deoxyglucarate aldolase</fullName>
    </submittedName>
</protein>
<reference evidence="5 6" key="1">
    <citation type="submission" date="2020-04" db="EMBL/GenBank/DDBJ databases">
        <title>Arthrobacter sp. nov.</title>
        <authorList>
            <person name="Liu S."/>
        </authorList>
    </citation>
    <scope>NUCLEOTIDE SEQUENCE [LARGE SCALE GENOMIC DNA]</scope>
    <source>
        <strain evidence="5 6">E918</strain>
    </source>
</reference>
<dbReference type="GO" id="GO:0005737">
    <property type="term" value="C:cytoplasm"/>
    <property type="evidence" value="ECO:0007669"/>
    <property type="project" value="TreeGrafter"/>
</dbReference>
<proteinExistence type="predicted"/>
<evidence type="ECO:0000259" key="4">
    <source>
        <dbReference type="Pfam" id="PF03328"/>
    </source>
</evidence>
<dbReference type="InterPro" id="IPR015813">
    <property type="entry name" value="Pyrv/PenolPyrv_kinase-like_dom"/>
</dbReference>
<dbReference type="PANTHER" id="PTHR30502">
    <property type="entry name" value="2-KETO-3-DEOXY-L-RHAMNONATE ALDOLASE"/>
    <property type="match status" value="1"/>
</dbReference>
<dbReference type="InterPro" id="IPR050251">
    <property type="entry name" value="HpcH-HpaI_aldolase"/>
</dbReference>
<evidence type="ECO:0000313" key="6">
    <source>
        <dbReference type="Proteomes" id="UP000544090"/>
    </source>
</evidence>
<dbReference type="GO" id="GO:0016832">
    <property type="term" value="F:aldehyde-lyase activity"/>
    <property type="evidence" value="ECO:0007669"/>
    <property type="project" value="TreeGrafter"/>
</dbReference>